<accession>A0A9D2QJ59</accession>
<dbReference type="PANTHER" id="PTHR21015">
    <property type="entry name" value="UDP-N-ACETYLGLUCOSAMINE--N-ACETYLMURAMYL-(PENTAPEPTIDE) PYROPHOSPHORYL-UNDECAPRENOL N-ACETYLGLUCOSAMINE TRANSFERASE 1"/>
    <property type="match status" value="1"/>
</dbReference>
<dbReference type="GO" id="GO:0016757">
    <property type="term" value="F:glycosyltransferase activity"/>
    <property type="evidence" value="ECO:0007669"/>
    <property type="project" value="TreeGrafter"/>
</dbReference>
<name>A0A9D2QJ59_9FIRM</name>
<dbReference type="Proteomes" id="UP000823922">
    <property type="component" value="Unassembled WGS sequence"/>
</dbReference>
<evidence type="ECO:0000256" key="1">
    <source>
        <dbReference type="PIRSR" id="PIRSR620023-1"/>
    </source>
</evidence>
<comment type="caution">
    <text evidence="3">The sequence shown here is derived from an EMBL/GenBank/DDBJ whole genome shotgun (WGS) entry which is preliminary data.</text>
</comment>
<dbReference type="GO" id="GO:0016787">
    <property type="term" value="F:hydrolase activity"/>
    <property type="evidence" value="ECO:0007669"/>
    <property type="project" value="UniProtKB-KW"/>
</dbReference>
<dbReference type="EMBL" id="DWVS01000133">
    <property type="protein sequence ID" value="HJC87411.1"/>
    <property type="molecule type" value="Genomic_DNA"/>
</dbReference>
<evidence type="ECO:0000256" key="2">
    <source>
        <dbReference type="PIRSR" id="PIRSR620023-2"/>
    </source>
</evidence>
<sequence>MKAVLIYADGNTDIATGHLMRCLSVACALQALGGRAEFAVSDETSADLLASFFPKKSSFPIHVLHADYRKPETALGGLTRLLSYSPDGPAFSPAADGPKQESFLPERFFAEQFPALLIDSYFVTQDFLEALRSLVKTAYIDDLYAFDYPADLVINYDFAPPEQFYSKAGKALLGCRFAPLRAQFSGLTPVFREQVANVLISTGGTDDWNVAGKLASALLTAPESASWRLHVLTGPMHAHREGLQTLVASHPRLILHENVKDMAGLMRACDLAVSAAGTTLYELCAAGVPSVSFTMADNQLPCARDMERFAGVLCAGDVRSTPEFTERLLSLLFSLAENLQQRSALSRSMHAAIDGRGAERIARELLAL</sequence>
<feature type="binding site" evidence="2">
    <location>
        <position position="181"/>
    </location>
    <ligand>
        <name>substrate</name>
    </ligand>
</feature>
<dbReference type="InterPro" id="IPR020023">
    <property type="entry name" value="PseG"/>
</dbReference>
<gene>
    <name evidence="3" type="primary">pseG</name>
    <name evidence="3" type="ORF">H9926_05275</name>
</gene>
<dbReference type="PANTHER" id="PTHR21015:SF22">
    <property type="entry name" value="GLYCOSYLTRANSFERASE"/>
    <property type="match status" value="1"/>
</dbReference>
<organism evidence="3 4">
    <name type="scientific">Candidatus Eisenbergiella intestinigallinarum</name>
    <dbReference type="NCBI Taxonomy" id="2838549"/>
    <lineage>
        <taxon>Bacteria</taxon>
        <taxon>Bacillati</taxon>
        <taxon>Bacillota</taxon>
        <taxon>Clostridia</taxon>
        <taxon>Lachnospirales</taxon>
        <taxon>Lachnospiraceae</taxon>
        <taxon>Eisenbergiella</taxon>
    </lineage>
</organism>
<reference evidence="3" key="2">
    <citation type="submission" date="2021-04" db="EMBL/GenBank/DDBJ databases">
        <authorList>
            <person name="Gilroy R."/>
        </authorList>
    </citation>
    <scope>NUCLEOTIDE SEQUENCE</scope>
    <source>
        <strain evidence="3">ChiBcec1-1630</strain>
    </source>
</reference>
<dbReference type="NCBIfam" id="TIGR03590">
    <property type="entry name" value="PseG"/>
    <property type="match status" value="1"/>
</dbReference>
<reference evidence="3" key="1">
    <citation type="journal article" date="2021" name="PeerJ">
        <title>Extensive microbial diversity within the chicken gut microbiome revealed by metagenomics and culture.</title>
        <authorList>
            <person name="Gilroy R."/>
            <person name="Ravi A."/>
            <person name="Getino M."/>
            <person name="Pursley I."/>
            <person name="Horton D.L."/>
            <person name="Alikhan N.F."/>
            <person name="Baker D."/>
            <person name="Gharbi K."/>
            <person name="Hall N."/>
            <person name="Watson M."/>
            <person name="Adriaenssens E.M."/>
            <person name="Foster-Nyarko E."/>
            <person name="Jarju S."/>
            <person name="Secka A."/>
            <person name="Antonio M."/>
            <person name="Oren A."/>
            <person name="Chaudhuri R.R."/>
            <person name="La Ragione R."/>
            <person name="Hildebrand F."/>
            <person name="Pallen M.J."/>
        </authorList>
    </citation>
    <scope>NUCLEOTIDE SEQUENCE</scope>
    <source>
        <strain evidence="3">ChiBcec1-1630</strain>
    </source>
</reference>
<evidence type="ECO:0000313" key="4">
    <source>
        <dbReference type="Proteomes" id="UP000823922"/>
    </source>
</evidence>
<dbReference type="AlphaFoldDB" id="A0A9D2QJ59"/>
<protein>
    <submittedName>
        <fullName evidence="3">UDP-2,4-diacetamido-2,4, 6-trideoxy-beta-L-altropyranose hydrolase</fullName>
        <ecNumber evidence="3">3.6.1.57</ecNumber>
    </submittedName>
</protein>
<keyword evidence="3" id="KW-0378">Hydrolase</keyword>
<feature type="binding site" evidence="2">
    <location>
        <position position="282"/>
    </location>
    <ligand>
        <name>substrate</name>
    </ligand>
</feature>
<dbReference type="Gene3D" id="3.40.50.2000">
    <property type="entry name" value="Glycogen Phosphorylase B"/>
    <property type="match status" value="1"/>
</dbReference>
<dbReference type="Gene3D" id="3.40.50.11190">
    <property type="match status" value="1"/>
</dbReference>
<feature type="active site" description="Proton acceptor" evidence="1">
    <location>
        <position position="18"/>
    </location>
</feature>
<proteinExistence type="predicted"/>
<dbReference type="SUPFAM" id="SSF53756">
    <property type="entry name" value="UDP-Glycosyltransferase/glycogen phosphorylase"/>
    <property type="match status" value="1"/>
</dbReference>
<dbReference type="EC" id="3.6.1.57" evidence="3"/>
<evidence type="ECO:0000313" key="3">
    <source>
        <dbReference type="EMBL" id="HJC87411.1"/>
    </source>
</evidence>